<evidence type="ECO:0000313" key="3">
    <source>
        <dbReference type="EMBL" id="GIM63349.1"/>
    </source>
</evidence>
<evidence type="ECO:0000256" key="2">
    <source>
        <dbReference type="SAM" id="SignalP"/>
    </source>
</evidence>
<name>A0A919VIS5_9ACTN</name>
<feature type="compositionally biased region" description="Low complexity" evidence="1">
    <location>
        <begin position="34"/>
        <end position="54"/>
    </location>
</feature>
<comment type="caution">
    <text evidence="3">The sequence shown here is derived from an EMBL/GenBank/DDBJ whole genome shotgun (WGS) entry which is preliminary data.</text>
</comment>
<keyword evidence="2" id="KW-0732">Signal</keyword>
<feature type="region of interest" description="Disordered" evidence="1">
    <location>
        <begin position="31"/>
        <end position="57"/>
    </location>
</feature>
<reference evidence="3" key="1">
    <citation type="submission" date="2021-03" db="EMBL/GenBank/DDBJ databases">
        <title>Whole genome shotgun sequence of Actinoplanes auranticolor NBRC 12245.</title>
        <authorList>
            <person name="Komaki H."/>
            <person name="Tamura T."/>
        </authorList>
    </citation>
    <scope>NUCLEOTIDE SEQUENCE</scope>
    <source>
        <strain evidence="3">NBRC 12245</strain>
    </source>
</reference>
<keyword evidence="4" id="KW-1185">Reference proteome</keyword>
<dbReference type="RefSeq" id="WP_212986496.1">
    <property type="nucleotide sequence ID" value="NZ_BAABEA010000017.1"/>
</dbReference>
<dbReference type="PROSITE" id="PS51318">
    <property type="entry name" value="TAT"/>
    <property type="match status" value="1"/>
</dbReference>
<dbReference type="EMBL" id="BOQL01000003">
    <property type="protein sequence ID" value="GIM63349.1"/>
    <property type="molecule type" value="Genomic_DNA"/>
</dbReference>
<accession>A0A919VIS5</accession>
<dbReference type="PROSITE" id="PS51257">
    <property type="entry name" value="PROKAR_LIPOPROTEIN"/>
    <property type="match status" value="1"/>
</dbReference>
<dbReference type="InterPro" id="IPR006311">
    <property type="entry name" value="TAT_signal"/>
</dbReference>
<dbReference type="AlphaFoldDB" id="A0A919VIS5"/>
<proteinExistence type="predicted"/>
<evidence type="ECO:0000256" key="1">
    <source>
        <dbReference type="SAM" id="MobiDB-lite"/>
    </source>
</evidence>
<sequence>MSSFPSRRTVLSTAVAGLFGVSVAACGGSGTGSSSGAAPTAVAATTGAAATPAGDSKTVSATDLCAFLEKNVSRWKAAGGEFAAMTQVTVELSSFYQEQGLVPPDAELDVQTRAECPDVRTEVLKTIGFDNFTEL</sequence>
<gene>
    <name evidence="3" type="ORF">Aau02nite_03510</name>
</gene>
<organism evidence="3 4">
    <name type="scientific">Actinoplanes auranticolor</name>
    <dbReference type="NCBI Taxonomy" id="47988"/>
    <lineage>
        <taxon>Bacteria</taxon>
        <taxon>Bacillati</taxon>
        <taxon>Actinomycetota</taxon>
        <taxon>Actinomycetes</taxon>
        <taxon>Micromonosporales</taxon>
        <taxon>Micromonosporaceae</taxon>
        <taxon>Actinoplanes</taxon>
    </lineage>
</organism>
<feature type="chain" id="PRO_5039299673" evidence="2">
    <location>
        <begin position="25"/>
        <end position="135"/>
    </location>
</feature>
<dbReference type="Proteomes" id="UP000681340">
    <property type="component" value="Unassembled WGS sequence"/>
</dbReference>
<evidence type="ECO:0000313" key="4">
    <source>
        <dbReference type="Proteomes" id="UP000681340"/>
    </source>
</evidence>
<protein>
    <submittedName>
        <fullName evidence="3">Uncharacterized protein</fullName>
    </submittedName>
</protein>
<feature type="signal peptide" evidence="2">
    <location>
        <begin position="1"/>
        <end position="24"/>
    </location>
</feature>